<dbReference type="Proteomes" id="UP001054945">
    <property type="component" value="Unassembled WGS sequence"/>
</dbReference>
<evidence type="ECO:0000313" key="2">
    <source>
        <dbReference type="Proteomes" id="UP001054945"/>
    </source>
</evidence>
<reference evidence="1 2" key="1">
    <citation type="submission" date="2021-06" db="EMBL/GenBank/DDBJ databases">
        <title>Caerostris extrusa draft genome.</title>
        <authorList>
            <person name="Kono N."/>
            <person name="Arakawa K."/>
        </authorList>
    </citation>
    <scope>NUCLEOTIDE SEQUENCE [LARGE SCALE GENOMIC DNA]</scope>
</reference>
<gene>
    <name evidence="1" type="ORF">CEXT_777901</name>
</gene>
<name>A0AAV4R363_CAEEX</name>
<dbReference type="EMBL" id="BPLR01007316">
    <property type="protein sequence ID" value="GIY15994.1"/>
    <property type="molecule type" value="Genomic_DNA"/>
</dbReference>
<keyword evidence="2" id="KW-1185">Reference proteome</keyword>
<comment type="caution">
    <text evidence="1">The sequence shown here is derived from an EMBL/GenBank/DDBJ whole genome shotgun (WGS) entry which is preliminary data.</text>
</comment>
<organism evidence="1 2">
    <name type="scientific">Caerostris extrusa</name>
    <name type="common">Bark spider</name>
    <name type="synonym">Caerostris bankana</name>
    <dbReference type="NCBI Taxonomy" id="172846"/>
    <lineage>
        <taxon>Eukaryota</taxon>
        <taxon>Metazoa</taxon>
        <taxon>Ecdysozoa</taxon>
        <taxon>Arthropoda</taxon>
        <taxon>Chelicerata</taxon>
        <taxon>Arachnida</taxon>
        <taxon>Araneae</taxon>
        <taxon>Araneomorphae</taxon>
        <taxon>Entelegynae</taxon>
        <taxon>Araneoidea</taxon>
        <taxon>Araneidae</taxon>
        <taxon>Caerostris</taxon>
    </lineage>
</organism>
<dbReference type="AlphaFoldDB" id="A0AAV4R363"/>
<protein>
    <submittedName>
        <fullName evidence="1">Uncharacterized protein</fullName>
    </submittedName>
</protein>
<evidence type="ECO:0000313" key="1">
    <source>
        <dbReference type="EMBL" id="GIY15994.1"/>
    </source>
</evidence>
<sequence length="141" mass="16163">MFCFLIVSSDLLNSRTKPASFLYHVMSNIETGYYMRVEKEQNAIKLLKEMFLFFIPPHPFFFFYRVQKPSPSEGTLPLSPLSVFPQDIQIKEKEKETVLCSFQTQVFSLEVLSLFSAVCTETQNPFRSEAPGLRGSFGGIK</sequence>
<accession>A0AAV4R363</accession>
<proteinExistence type="predicted"/>